<dbReference type="Pfam" id="PF17768">
    <property type="entry name" value="RecJ_OB"/>
    <property type="match status" value="1"/>
</dbReference>
<dbReference type="Proteomes" id="UP000230084">
    <property type="component" value="Unassembled WGS sequence"/>
</dbReference>
<dbReference type="GO" id="GO:0008409">
    <property type="term" value="F:5'-3' exonuclease activity"/>
    <property type="evidence" value="ECO:0007669"/>
    <property type="project" value="InterPro"/>
</dbReference>
<dbReference type="GO" id="GO:0006310">
    <property type="term" value="P:DNA recombination"/>
    <property type="evidence" value="ECO:0007669"/>
    <property type="project" value="InterPro"/>
</dbReference>
<dbReference type="InterPro" id="IPR004610">
    <property type="entry name" value="RecJ"/>
</dbReference>
<evidence type="ECO:0000313" key="10">
    <source>
        <dbReference type="EMBL" id="PIR47807.1"/>
    </source>
</evidence>
<dbReference type="PANTHER" id="PTHR30255:SF2">
    <property type="entry name" value="SINGLE-STRANDED-DNA-SPECIFIC EXONUCLEASE RECJ"/>
    <property type="match status" value="1"/>
</dbReference>
<dbReference type="InterPro" id="IPR001667">
    <property type="entry name" value="DDH_dom"/>
</dbReference>
<comment type="similarity">
    <text evidence="1">Belongs to the RecJ family.</text>
</comment>
<dbReference type="InterPro" id="IPR051673">
    <property type="entry name" value="SSDNA_exonuclease_RecJ"/>
</dbReference>
<protein>
    <recommendedName>
        <fullName evidence="2">Single-stranded-DNA-specific exonuclease RecJ</fullName>
    </recommendedName>
</protein>
<evidence type="ECO:0000256" key="6">
    <source>
        <dbReference type="SAM" id="Coils"/>
    </source>
</evidence>
<feature type="coiled-coil region" evidence="6">
    <location>
        <begin position="320"/>
        <end position="347"/>
    </location>
</feature>
<feature type="domain" description="DHHA1" evidence="8">
    <location>
        <begin position="362"/>
        <end position="450"/>
    </location>
</feature>
<evidence type="ECO:0000259" key="7">
    <source>
        <dbReference type="Pfam" id="PF01368"/>
    </source>
</evidence>
<dbReference type="PANTHER" id="PTHR30255">
    <property type="entry name" value="SINGLE-STRANDED-DNA-SPECIFIC EXONUCLEASE RECJ"/>
    <property type="match status" value="1"/>
</dbReference>
<comment type="caution">
    <text evidence="10">The sequence shown here is derived from an EMBL/GenBank/DDBJ whole genome shotgun (WGS) entry which is preliminary data.</text>
</comment>
<keyword evidence="5 10" id="KW-0269">Exonuclease</keyword>
<feature type="domain" description="DDH" evidence="7">
    <location>
        <begin position="81"/>
        <end position="246"/>
    </location>
</feature>
<evidence type="ECO:0000256" key="2">
    <source>
        <dbReference type="ARBA" id="ARBA00019841"/>
    </source>
</evidence>
<organism evidence="10 11">
    <name type="scientific">Candidatus Uhrbacteria bacterium CG10_big_fil_rev_8_21_14_0_10_50_16</name>
    <dbReference type="NCBI Taxonomy" id="1975039"/>
    <lineage>
        <taxon>Bacteria</taxon>
        <taxon>Candidatus Uhriibacteriota</taxon>
    </lineage>
</organism>
<evidence type="ECO:0000256" key="3">
    <source>
        <dbReference type="ARBA" id="ARBA00022722"/>
    </source>
</evidence>
<name>A0A2H0RMY3_9BACT</name>
<keyword evidence="6" id="KW-0175">Coiled coil</keyword>
<sequence>MKKQTATWNLHTPVEEDALRQFPELDPVLMQLLWNRGIRSQEEIYAFFNPDYGTDLHDPFLFRQMKSVVKRIYQALEKGETIVIHGDYDADGICGTAVLVTAIKEICRRTGIKAFEEERVRWYLPSREGDGYGMSYAAVETFKEMEVNLIITVDCGIANVDEIALAYAFGMEVIVVDHHQLPQTCSELALTVHPLVPGETYPFKKLAAVGVAFKVACALYAHGRSRKAPIPLGLEKWLLDLVSIATVTDMVPLTGENRLLETYGLMVLNKSKRVGLLALMNAAGLTQGKLTTTDIGFRIGPRLNAAGRIAKADVALELMLEEDESRADALAEQLNQINTERQKLTEQSTKRALEMVDTEAAFIAVVDHETRVGVAGLVAGKLAQQLGKPSVVMTRVGVHVVGSGRAPSGFQFVQAMDTCRELMVGGGGHPEACGFTLLEPQISAWVKAMNIFAAEHATDDAGKTILDVDAELELSDVTWELVERVSAMEPHGMGNPTPTFLASGVQVIAAETVGKTQSHLRLSVATSTRSIRSCIGFGWGWLAEDLTMGDTIDLVYEIGVNEWNGNREIQLQIVDIQKVS</sequence>
<accession>A0A2H0RMY3</accession>
<reference evidence="10 11" key="1">
    <citation type="submission" date="2017-09" db="EMBL/GenBank/DDBJ databases">
        <title>Depth-based differentiation of microbial function through sediment-hosted aquifers and enrichment of novel symbionts in the deep terrestrial subsurface.</title>
        <authorList>
            <person name="Probst A.J."/>
            <person name="Ladd B."/>
            <person name="Jarett J.K."/>
            <person name="Geller-Mcgrath D.E."/>
            <person name="Sieber C.M."/>
            <person name="Emerson J.B."/>
            <person name="Anantharaman K."/>
            <person name="Thomas B.C."/>
            <person name="Malmstrom R."/>
            <person name="Stieglmeier M."/>
            <person name="Klingl A."/>
            <person name="Woyke T."/>
            <person name="Ryan C.M."/>
            <person name="Banfield J.F."/>
        </authorList>
    </citation>
    <scope>NUCLEOTIDE SEQUENCE [LARGE SCALE GENOMIC DNA]</scope>
    <source>
        <strain evidence="10">CG10_big_fil_rev_8_21_14_0_10_50_16</strain>
    </source>
</reference>
<dbReference type="Pfam" id="PF01368">
    <property type="entry name" value="DHH"/>
    <property type="match status" value="1"/>
</dbReference>
<evidence type="ECO:0000256" key="1">
    <source>
        <dbReference type="ARBA" id="ARBA00005915"/>
    </source>
</evidence>
<dbReference type="InterPro" id="IPR003156">
    <property type="entry name" value="DHHA1_dom"/>
</dbReference>
<dbReference type="EMBL" id="PCYM01000001">
    <property type="protein sequence ID" value="PIR47807.1"/>
    <property type="molecule type" value="Genomic_DNA"/>
</dbReference>
<keyword evidence="3" id="KW-0540">Nuclease</keyword>
<evidence type="ECO:0000256" key="4">
    <source>
        <dbReference type="ARBA" id="ARBA00022801"/>
    </source>
</evidence>
<dbReference type="AlphaFoldDB" id="A0A2H0RMY3"/>
<feature type="domain" description="RecJ OB" evidence="9">
    <location>
        <begin position="468"/>
        <end position="575"/>
    </location>
</feature>
<dbReference type="Gene3D" id="3.90.1640.30">
    <property type="match status" value="1"/>
</dbReference>
<evidence type="ECO:0000256" key="5">
    <source>
        <dbReference type="ARBA" id="ARBA00022839"/>
    </source>
</evidence>
<gene>
    <name evidence="10" type="primary">recJ</name>
    <name evidence="10" type="ORF">COV06_00170</name>
</gene>
<dbReference type="GO" id="GO:0003676">
    <property type="term" value="F:nucleic acid binding"/>
    <property type="evidence" value="ECO:0007669"/>
    <property type="project" value="InterPro"/>
</dbReference>
<evidence type="ECO:0000313" key="11">
    <source>
        <dbReference type="Proteomes" id="UP000230084"/>
    </source>
</evidence>
<dbReference type="NCBIfam" id="TIGR00644">
    <property type="entry name" value="recJ"/>
    <property type="match status" value="1"/>
</dbReference>
<dbReference type="InterPro" id="IPR038763">
    <property type="entry name" value="DHH_sf"/>
</dbReference>
<evidence type="ECO:0000259" key="8">
    <source>
        <dbReference type="Pfam" id="PF02272"/>
    </source>
</evidence>
<proteinExistence type="inferred from homology"/>
<dbReference type="GO" id="GO:0006281">
    <property type="term" value="P:DNA repair"/>
    <property type="evidence" value="ECO:0007669"/>
    <property type="project" value="InterPro"/>
</dbReference>
<dbReference type="InterPro" id="IPR041122">
    <property type="entry name" value="RecJ_OB"/>
</dbReference>
<dbReference type="Gene3D" id="2.40.50.460">
    <property type="match status" value="1"/>
</dbReference>
<dbReference type="Pfam" id="PF02272">
    <property type="entry name" value="DHHA1"/>
    <property type="match status" value="1"/>
</dbReference>
<evidence type="ECO:0000259" key="9">
    <source>
        <dbReference type="Pfam" id="PF17768"/>
    </source>
</evidence>
<dbReference type="SUPFAM" id="SSF64182">
    <property type="entry name" value="DHH phosphoesterases"/>
    <property type="match status" value="1"/>
</dbReference>
<keyword evidence="4" id="KW-0378">Hydrolase</keyword>